<dbReference type="Gene3D" id="2.130.10.10">
    <property type="entry name" value="YVTN repeat-like/Quinoprotein amine dehydrogenase"/>
    <property type="match status" value="1"/>
</dbReference>
<feature type="compositionally biased region" description="Polar residues" evidence="4">
    <location>
        <begin position="1185"/>
        <end position="1196"/>
    </location>
</feature>
<feature type="compositionally biased region" description="Low complexity" evidence="4">
    <location>
        <begin position="528"/>
        <end position="539"/>
    </location>
</feature>
<feature type="domain" description="Nucleoporin Nup159/Nup146 N-terminal" evidence="5">
    <location>
        <begin position="104"/>
        <end position="382"/>
    </location>
</feature>
<dbReference type="InterPro" id="IPR039462">
    <property type="entry name" value="Nup159/Nup146_N"/>
</dbReference>
<feature type="compositionally biased region" description="Pro residues" evidence="4">
    <location>
        <begin position="1228"/>
        <end position="1249"/>
    </location>
</feature>
<sequence length="1720" mass="177235">MDADPKDVGDSISLSPYKPATNLRVCPPPEALPKTHHSLFALSNLFGWALIVISSPAPALILARIDDLQSSIDQAEPFSTPALNKTQSIVVPTAPLCPDPSVFVTHAAFAACDRLVVLATSDGALHIFSLHHLVTQKNTAPSSSIRPASSNGSLRMLVPNPSKGGPLAALIALVYQDGTITVVDCYDGQKTYTTSQRATAAEWSPMGKRLLVGYDHGTLEFLTHDGISKGKIDCPALLGKEALSVMHLKWLDQKNYIVTFAPTADQPSDEPNETYCLNVPKQSESPACTFARVVDAITTDGDTTLPPGLLTLAISVNPQSHWKHIAISSFTNSTSLTLVGYDQLDKPFYLDLEEGRPEIPVTEEDYAPSGPLGFALSYCSRQRSPLIWCYTTDGVLSLWKLAFTDPSLPQDLELWPEITNFSDISAAPDKGIQQAPSPPSPAKPLNSARDTSQTVNPQQPPAASQSSASGALTGSSPAAFGQPSLAFGQPSLATSQPSASAPFSTPATSTPSGFGSFAGSTPVAFGQSSLASSQTSSGSPAKPPASTTSGFGSFAASAPVAFGQSSLATSQSFLGPFSTPAKPATSTPSGFGSFASSSNVSAFGKPSSAKEDSTSANTVSQPSTASKTSGFSSFAASAPVAFGQPSLATSQTSSGPFSTPAKPATSTPAGFGSFASSSNVSTFVKPSSAKDDSTSGDTAPQPATAAKASGFGSFAASAPVAFGQPSVASSQTPLANSQASSAPRESSPKPPNSTAFGFSSFAASTPAAFGQPSQASSQTSSGLFSTPAKPATSTPSGFGSFASSKNVSAFGGPAPVQDAATSSDTAPQAATPPKESRFGPLAASTPVAFDQPSQASNQSSPASSQSSRATSRASSGSRPSSPKPTTSTSSALSSFAPSKNVVAFGKPSPAKDAPTPATPSKATTFSSFAGSTPVSFGQLSLANSQPSSGPFSTPDKLPTSTPSGTSYLASSSNVTAFGKPSPAKDTSTSSDPVSEAATPPKASGFGSFAASTPVAFGQSSLASSQTSSGPRPSPLKPPTSTSFGFGSFAGSTPAAFGQPSLANSQPSSGPFSSSEKPPTSTAFGFGSFASGNVSAFGKPSPAKSASTSSDPVPQAETPSKASGLSSFVASTPVASRSPSRVSSPALSGSRPSSPKPPPSTASGLSSFASNNVTASEKPSPAKDASTPSDTAPQAPTSKASGLTSFASSSSAAFGQLSLANSQASSGPPRSPSGPPPPSSGPPPLSPGPPSSSSESPPSSPKPPTSTPSGFGASASSSLLTFGKLSLDNNQAALGPLASSQNSRNSTPSSGSPKSTPSTPPRACSKSPTSTLSPTSDQSSRRSSISAVSTSPQSPTSMPAHAPPLTPREEPSPTPPTSTVKPPFLATRPEFTVPMKTLESNNVPKINLDSSERFPDVAGKPLDEALSAITDSITSEIDCLAPVGLVCRRYLEECQKKLQSEPQVADLSQFQNWAFGDLSLLYQFVQYFAEHTKQKKAEYESRGQAIAALDGVTIKIDMKLDEIKRLWRLRSDPTFSQVIRSRQLGPVQRAHQKDMRRLIRDVKHGISQMSEVLQSFDSRHREAKSCRNRMQTPSLDMINRCIRCITLGFTQHIIDLEKMHLRVRQHKVLTSSLPDRPKPLGLESGQTQKGSSRTPDQAAAVRALLSEHRGAMLKESILKHHTEPILTRARTLDELNSTDEPHGLSHIGITKTIIIMPRQTT</sequence>
<dbReference type="InterPro" id="IPR015943">
    <property type="entry name" value="WD40/YVTN_repeat-like_dom_sf"/>
</dbReference>
<reference evidence="6" key="1">
    <citation type="submission" date="2022-10" db="EMBL/GenBank/DDBJ databases">
        <title>Puccinia triticina Genome sequencing and assembly.</title>
        <authorList>
            <person name="Li C."/>
        </authorList>
    </citation>
    <scope>NUCLEOTIDE SEQUENCE</scope>
    <source>
        <strain evidence="6">Pt15</strain>
    </source>
</reference>
<evidence type="ECO:0000256" key="1">
    <source>
        <dbReference type="ARBA" id="ARBA00004123"/>
    </source>
</evidence>
<dbReference type="RefSeq" id="XP_053017259.1">
    <property type="nucleotide sequence ID" value="XM_053166151.1"/>
</dbReference>
<feature type="compositionally biased region" description="Low complexity" evidence="4">
    <location>
        <begin position="1038"/>
        <end position="1057"/>
    </location>
</feature>
<feature type="compositionally biased region" description="Pro residues" evidence="4">
    <location>
        <begin position="1360"/>
        <end position="1375"/>
    </location>
</feature>
<feature type="compositionally biased region" description="Low complexity" evidence="4">
    <location>
        <begin position="1098"/>
        <end position="1109"/>
    </location>
</feature>
<proteinExistence type="predicted"/>
<feature type="compositionally biased region" description="Low complexity" evidence="4">
    <location>
        <begin position="906"/>
        <end position="929"/>
    </location>
</feature>
<dbReference type="SUPFAM" id="SSF117289">
    <property type="entry name" value="Nucleoporin domain"/>
    <property type="match status" value="1"/>
</dbReference>
<feature type="compositionally biased region" description="Polar residues" evidence="4">
    <location>
        <begin position="726"/>
        <end position="744"/>
    </location>
</feature>
<feature type="compositionally biased region" description="Polar residues" evidence="4">
    <location>
        <begin position="646"/>
        <end position="657"/>
    </location>
</feature>
<feature type="compositionally biased region" description="Low complexity" evidence="4">
    <location>
        <begin position="1019"/>
        <end position="1028"/>
    </location>
</feature>
<feature type="compositionally biased region" description="Polar residues" evidence="4">
    <location>
        <begin position="791"/>
        <end position="807"/>
    </location>
</feature>
<feature type="compositionally biased region" description="Low complexity" evidence="4">
    <location>
        <begin position="753"/>
        <end position="770"/>
    </location>
</feature>
<feature type="compositionally biased region" description="Low complexity" evidence="4">
    <location>
        <begin position="1064"/>
        <end position="1078"/>
    </location>
</feature>
<feature type="compositionally biased region" description="Polar residues" evidence="4">
    <location>
        <begin position="771"/>
        <end position="784"/>
    </location>
</feature>
<feature type="region of interest" description="Disordered" evidence="4">
    <location>
        <begin position="1629"/>
        <end position="1655"/>
    </location>
</feature>
<dbReference type="GeneID" id="77807036"/>
<feature type="compositionally biased region" description="Low complexity" evidence="4">
    <location>
        <begin position="493"/>
        <end position="515"/>
    </location>
</feature>
<keyword evidence="7" id="KW-1185">Reference proteome</keyword>
<evidence type="ECO:0000313" key="7">
    <source>
        <dbReference type="Proteomes" id="UP001164743"/>
    </source>
</evidence>
<evidence type="ECO:0000256" key="2">
    <source>
        <dbReference type="ARBA" id="ARBA00022448"/>
    </source>
</evidence>
<feature type="region of interest" description="Disordered" evidence="4">
    <location>
        <begin position="598"/>
        <end position="631"/>
    </location>
</feature>
<feature type="region of interest" description="Disordered" evidence="4">
    <location>
        <begin position="428"/>
        <end position="550"/>
    </location>
</feature>
<feature type="compositionally biased region" description="Low complexity" evidence="4">
    <location>
        <begin position="1324"/>
        <end position="1351"/>
    </location>
</feature>
<comment type="subcellular location">
    <subcellularLocation>
        <location evidence="1">Nucleus</location>
    </subcellularLocation>
</comment>
<organism evidence="6 7">
    <name type="scientific">Puccinia triticina</name>
    <dbReference type="NCBI Taxonomy" id="208348"/>
    <lineage>
        <taxon>Eukaryota</taxon>
        <taxon>Fungi</taxon>
        <taxon>Dikarya</taxon>
        <taxon>Basidiomycota</taxon>
        <taxon>Pucciniomycotina</taxon>
        <taxon>Pucciniomycetes</taxon>
        <taxon>Pucciniales</taxon>
        <taxon>Pucciniaceae</taxon>
        <taxon>Puccinia</taxon>
    </lineage>
</organism>
<feature type="compositionally biased region" description="Polar residues" evidence="4">
    <location>
        <begin position="1160"/>
        <end position="1176"/>
    </location>
</feature>
<feature type="region of interest" description="Disordered" evidence="4">
    <location>
        <begin position="645"/>
        <end position="708"/>
    </location>
</feature>
<feature type="compositionally biased region" description="Low complexity" evidence="4">
    <location>
        <begin position="1197"/>
        <end position="1227"/>
    </location>
</feature>
<feature type="region of interest" description="Disordered" evidence="4">
    <location>
        <begin position="725"/>
        <end position="1275"/>
    </location>
</feature>
<feature type="compositionally biased region" description="Low complexity" evidence="4">
    <location>
        <begin position="1298"/>
        <end position="1316"/>
    </location>
</feature>
<feature type="compositionally biased region" description="Low complexity" evidence="4">
    <location>
        <begin position="851"/>
        <end position="898"/>
    </location>
</feature>
<dbReference type="Proteomes" id="UP001164743">
    <property type="component" value="Chromosome 2A"/>
</dbReference>
<evidence type="ECO:0000256" key="3">
    <source>
        <dbReference type="ARBA" id="ARBA00023242"/>
    </source>
</evidence>
<feature type="compositionally biased region" description="Low complexity" evidence="4">
    <location>
        <begin position="622"/>
        <end position="631"/>
    </location>
</feature>
<evidence type="ECO:0000256" key="4">
    <source>
        <dbReference type="SAM" id="MobiDB-lite"/>
    </source>
</evidence>
<gene>
    <name evidence="6" type="ORF">PtA15_2A15</name>
</gene>
<feature type="compositionally biased region" description="Polar residues" evidence="4">
    <location>
        <begin position="958"/>
        <end position="975"/>
    </location>
</feature>
<accession>A0ABY7C976</accession>
<feature type="compositionally biased region" description="Polar residues" evidence="4">
    <location>
        <begin position="930"/>
        <end position="951"/>
    </location>
</feature>
<feature type="compositionally biased region" description="Polar residues" evidence="4">
    <location>
        <begin position="664"/>
        <end position="685"/>
    </location>
</feature>
<dbReference type="Pfam" id="PF16755">
    <property type="entry name" value="Beta-prop_NUP159_NUP214"/>
    <property type="match status" value="1"/>
</dbReference>
<dbReference type="EMBL" id="CP110422">
    <property type="protein sequence ID" value="WAQ81704.1"/>
    <property type="molecule type" value="Genomic_DNA"/>
</dbReference>
<evidence type="ECO:0000313" key="6">
    <source>
        <dbReference type="EMBL" id="WAQ81704.1"/>
    </source>
</evidence>
<name>A0ABY7C976_9BASI</name>
<keyword evidence="2" id="KW-0813">Transport</keyword>
<feature type="compositionally biased region" description="Polar residues" evidence="4">
    <location>
        <begin position="1643"/>
        <end position="1654"/>
    </location>
</feature>
<feature type="compositionally biased region" description="Polar residues" evidence="4">
    <location>
        <begin position="819"/>
        <end position="828"/>
    </location>
</feature>
<feature type="region of interest" description="Disordered" evidence="4">
    <location>
        <begin position="1291"/>
        <end position="1383"/>
    </location>
</feature>
<feature type="compositionally biased region" description="Low complexity" evidence="4">
    <location>
        <begin position="1128"/>
        <end position="1152"/>
    </location>
</feature>
<feature type="compositionally biased region" description="Low complexity" evidence="4">
    <location>
        <begin position="461"/>
        <end position="479"/>
    </location>
</feature>
<protein>
    <recommendedName>
        <fullName evidence="5">Nucleoporin Nup159/Nup146 N-terminal domain-containing protein</fullName>
    </recommendedName>
</protein>
<feature type="compositionally biased region" description="Polar residues" evidence="4">
    <location>
        <begin position="1116"/>
        <end position="1127"/>
    </location>
</feature>
<keyword evidence="3" id="KW-0539">Nucleus</keyword>
<feature type="compositionally biased region" description="Low complexity" evidence="4">
    <location>
        <begin position="1266"/>
        <end position="1275"/>
    </location>
</feature>
<evidence type="ECO:0000259" key="5">
    <source>
        <dbReference type="Pfam" id="PF16755"/>
    </source>
</evidence>